<comment type="caution">
    <text evidence="1">The sequence shown here is derived from an EMBL/GenBank/DDBJ whole genome shotgun (WGS) entry which is preliminary data.</text>
</comment>
<accession>A0A4Y2CDP7</accession>
<dbReference type="Gene3D" id="3.30.420.10">
    <property type="entry name" value="Ribonuclease H-like superfamily/Ribonuclease H"/>
    <property type="match status" value="1"/>
</dbReference>
<proteinExistence type="predicted"/>
<sequence length="452" mass="51468">MKATGRFIHPSEHLQLNQLLLEDGEANIFRKDIIIIFETEHGVRAVFSVLTNEVWVYQWSSKLNDSNIIFQDELTAYLLILHSREREVVESQWKTKSKTARPILEYGLPVYFCSSDSNLQKLERVQLSAARIITGLRNSCPNKIVLYEADLQPLRFRGGAGLEKYFNKLISYGSHNRTSLFLRGWMSNHRLKENSPMSLVTELNLISREKWLLAIKAGLKAILNENNYRAVWILSDSRSSIQHLKDWNNVGDRTGISILKLLRHTGVDHEVHLQWIPSYVEIYGIEVADDLAKQGMAQPLCSAPSLTFDEIYSIRKNKDLKTWRVPPSHNWYKRSSPGGSIGLACDRADQTALSRFVSGHLRSCSFSHGNKVFPVCAKCGVASASPEHILSCLRLSRETFETDPLLALDFLRVSGLMDGVKLPLDREGLVTARFRKISTSQRGEFRLHFKKS</sequence>
<dbReference type="EMBL" id="BGPR01000181">
    <property type="protein sequence ID" value="GBM02542.1"/>
    <property type="molecule type" value="Genomic_DNA"/>
</dbReference>
<dbReference type="InterPro" id="IPR036397">
    <property type="entry name" value="RNaseH_sf"/>
</dbReference>
<reference evidence="1 2" key="1">
    <citation type="journal article" date="2019" name="Sci. Rep.">
        <title>Orb-weaving spider Araneus ventricosus genome elucidates the spidroin gene catalogue.</title>
        <authorList>
            <person name="Kono N."/>
            <person name="Nakamura H."/>
            <person name="Ohtoshi R."/>
            <person name="Moran D.A.P."/>
            <person name="Shinohara A."/>
            <person name="Yoshida Y."/>
            <person name="Fujiwara M."/>
            <person name="Mori M."/>
            <person name="Tomita M."/>
            <person name="Arakawa K."/>
        </authorList>
    </citation>
    <scope>NUCLEOTIDE SEQUENCE [LARGE SCALE GENOMIC DNA]</scope>
</reference>
<dbReference type="AlphaFoldDB" id="A0A4Y2CDP7"/>
<dbReference type="SUPFAM" id="SSF53098">
    <property type="entry name" value="Ribonuclease H-like"/>
    <property type="match status" value="1"/>
</dbReference>
<name>A0A4Y2CDP7_ARAVE</name>
<gene>
    <name evidence="1" type="ORF">AVEN_178476_1</name>
</gene>
<dbReference type="GO" id="GO:0003676">
    <property type="term" value="F:nucleic acid binding"/>
    <property type="evidence" value="ECO:0007669"/>
    <property type="project" value="InterPro"/>
</dbReference>
<evidence type="ECO:0000313" key="1">
    <source>
        <dbReference type="EMBL" id="GBM02542.1"/>
    </source>
</evidence>
<dbReference type="CDD" id="cd09276">
    <property type="entry name" value="Rnase_HI_RT_non_LTR"/>
    <property type="match status" value="1"/>
</dbReference>
<organism evidence="1 2">
    <name type="scientific">Araneus ventricosus</name>
    <name type="common">Orbweaver spider</name>
    <name type="synonym">Epeira ventricosa</name>
    <dbReference type="NCBI Taxonomy" id="182803"/>
    <lineage>
        <taxon>Eukaryota</taxon>
        <taxon>Metazoa</taxon>
        <taxon>Ecdysozoa</taxon>
        <taxon>Arthropoda</taxon>
        <taxon>Chelicerata</taxon>
        <taxon>Arachnida</taxon>
        <taxon>Araneae</taxon>
        <taxon>Araneomorphae</taxon>
        <taxon>Entelegynae</taxon>
        <taxon>Araneoidea</taxon>
        <taxon>Araneidae</taxon>
        <taxon>Araneus</taxon>
    </lineage>
</organism>
<evidence type="ECO:0000313" key="2">
    <source>
        <dbReference type="Proteomes" id="UP000499080"/>
    </source>
</evidence>
<keyword evidence="2" id="KW-1185">Reference proteome</keyword>
<dbReference type="OrthoDB" id="421040at2759"/>
<dbReference type="Proteomes" id="UP000499080">
    <property type="component" value="Unassembled WGS sequence"/>
</dbReference>
<protein>
    <submittedName>
        <fullName evidence="1">Uncharacterized protein</fullName>
    </submittedName>
</protein>
<dbReference type="InterPro" id="IPR012337">
    <property type="entry name" value="RNaseH-like_sf"/>
</dbReference>